<feature type="transmembrane region" description="Helical" evidence="5">
    <location>
        <begin position="291"/>
        <end position="311"/>
    </location>
</feature>
<comment type="subcellular location">
    <subcellularLocation>
        <location evidence="1">Membrane</location>
        <topology evidence="1">Multi-pass membrane protein</topology>
    </subcellularLocation>
</comment>
<dbReference type="OMA" id="AHYVIMP"/>
<evidence type="ECO:0000256" key="2">
    <source>
        <dbReference type="ARBA" id="ARBA00022692"/>
    </source>
</evidence>
<dbReference type="GO" id="GO:0016020">
    <property type="term" value="C:membrane"/>
    <property type="evidence" value="ECO:0007669"/>
    <property type="project" value="UniProtKB-SubCell"/>
</dbReference>
<reference evidence="6 7" key="1">
    <citation type="submission" date="2019-06" db="EMBL/GenBank/DDBJ databases">
        <title>Genome analyses of bacteria isolated from kimchi.</title>
        <authorList>
            <person name="Lee S."/>
            <person name="Ahn S."/>
            <person name="Roh S."/>
        </authorList>
    </citation>
    <scope>NUCLEOTIDE SEQUENCE [LARGE SCALE GENOMIC DNA]</scope>
    <source>
        <strain evidence="6 7">CBA3620</strain>
    </source>
</reference>
<evidence type="ECO:0000256" key="5">
    <source>
        <dbReference type="SAM" id="Phobius"/>
    </source>
</evidence>
<dbReference type="PANTHER" id="PTHR10361">
    <property type="entry name" value="SODIUM-BILE ACID COTRANSPORTER"/>
    <property type="match status" value="1"/>
</dbReference>
<evidence type="ECO:0000313" key="6">
    <source>
        <dbReference type="EMBL" id="QEA33278.1"/>
    </source>
</evidence>
<dbReference type="InterPro" id="IPR038770">
    <property type="entry name" value="Na+/solute_symporter_sf"/>
</dbReference>
<protein>
    <submittedName>
        <fullName evidence="6">Bile acid:sodium symporter family protein</fullName>
    </submittedName>
</protein>
<accession>A0AAE6IJE6</accession>
<dbReference type="AlphaFoldDB" id="A0AAE6IJE6"/>
<feature type="transmembrane region" description="Helical" evidence="5">
    <location>
        <begin position="225"/>
        <end position="252"/>
    </location>
</feature>
<dbReference type="EMBL" id="CP042374">
    <property type="protein sequence ID" value="QEA33278.1"/>
    <property type="molecule type" value="Genomic_DNA"/>
</dbReference>
<sequence length="331" mass="35527">MIKLKRVSNFLTNYFTLFVILVTLLAIFMPNPGTLLATTKIGHLSAVSILLMIVLFGMGITLAPTDFKRVAKNPLQVILGTVAHYVIMPLIAFMLVHLFGLTGAAAVGVILVGSAPSGTSSNVMSFLSGGDVALDVSIGLLSTLLAPVMIPTLLKLLAGRWVKVPFSSMFFSAFEIVIIPIVLGVIVHTIFKQHVQKIIEVMPLISQIAILVIILAVLSANSHTILAVSTLILIPVVILHNLLGYSLGFLFSKLMKMDIPQQKAITFEVGMQDSALASTLAISFFEPASAIAAVIFSVWHNVSGSVLASLWKKHSEKKPKTSPAYTISPEN</sequence>
<evidence type="ECO:0000256" key="1">
    <source>
        <dbReference type="ARBA" id="ARBA00004141"/>
    </source>
</evidence>
<evidence type="ECO:0000313" key="7">
    <source>
        <dbReference type="Proteomes" id="UP000321332"/>
    </source>
</evidence>
<feature type="transmembrane region" description="Helical" evidence="5">
    <location>
        <begin position="101"/>
        <end position="120"/>
    </location>
</feature>
<feature type="transmembrane region" description="Helical" evidence="5">
    <location>
        <begin position="198"/>
        <end position="219"/>
    </location>
</feature>
<keyword evidence="3 5" id="KW-1133">Transmembrane helix</keyword>
<evidence type="ECO:0000256" key="4">
    <source>
        <dbReference type="ARBA" id="ARBA00023136"/>
    </source>
</evidence>
<dbReference type="Gene3D" id="1.20.1530.20">
    <property type="match status" value="1"/>
</dbReference>
<keyword evidence="2 5" id="KW-0812">Transmembrane</keyword>
<dbReference type="InterPro" id="IPR004710">
    <property type="entry name" value="Bilac:Na_transpt"/>
</dbReference>
<feature type="transmembrane region" description="Helical" evidence="5">
    <location>
        <begin position="41"/>
        <end position="63"/>
    </location>
</feature>
<dbReference type="Pfam" id="PF01758">
    <property type="entry name" value="SBF"/>
    <property type="match status" value="1"/>
</dbReference>
<keyword evidence="4 5" id="KW-0472">Membrane</keyword>
<dbReference type="InterPro" id="IPR002657">
    <property type="entry name" value="BilAc:Na_symport/Acr3"/>
</dbReference>
<organism evidence="6 7">
    <name type="scientific">Leuconostoc carnosum</name>
    <dbReference type="NCBI Taxonomy" id="1252"/>
    <lineage>
        <taxon>Bacteria</taxon>
        <taxon>Bacillati</taxon>
        <taxon>Bacillota</taxon>
        <taxon>Bacilli</taxon>
        <taxon>Lactobacillales</taxon>
        <taxon>Lactobacillaceae</taxon>
        <taxon>Leuconostoc</taxon>
    </lineage>
</organism>
<dbReference type="GeneID" id="61186795"/>
<proteinExistence type="predicted"/>
<gene>
    <name evidence="6" type="ORF">FGL89_03495</name>
</gene>
<feature type="transmembrane region" description="Helical" evidence="5">
    <location>
        <begin position="170"/>
        <end position="191"/>
    </location>
</feature>
<feature type="transmembrane region" description="Helical" evidence="5">
    <location>
        <begin position="132"/>
        <end position="150"/>
    </location>
</feature>
<dbReference type="RefSeq" id="WP_014973779.1">
    <property type="nucleotide sequence ID" value="NZ_BPKR01000007.1"/>
</dbReference>
<dbReference type="Proteomes" id="UP000321332">
    <property type="component" value="Chromosome"/>
</dbReference>
<feature type="transmembrane region" description="Helical" evidence="5">
    <location>
        <begin position="12"/>
        <end position="29"/>
    </location>
</feature>
<evidence type="ECO:0000256" key="3">
    <source>
        <dbReference type="ARBA" id="ARBA00022989"/>
    </source>
</evidence>
<dbReference type="PANTHER" id="PTHR10361:SF28">
    <property type="entry name" value="P3 PROTEIN-RELATED"/>
    <property type="match status" value="1"/>
</dbReference>
<name>A0AAE6IJE6_LEUCA</name>